<sequence>MEMEMDIQEEKTVQGQPWVIDLFKSEDAEGVVGLYQAIYGEYFPLPDIYSADWHVEQAQTNDSYRVVARLSDGSLIGTVALFRSVPTNPELYEGGGLMVLEDYRTQNVAVQLMHYMYNSLPKKHCVGQIWGEAVCNHLVSQMLAIKSGQVACALEVDMMPEDAYKKLSERGQNINSRVSALVLFQAFNPDSRVVYLPLAYEDTLKKLYAPFDFGHKFLKPGSNIEDGSNTSANISIMSGAGITRITVSQIGIDFPSWLDRTQNELRDCGSKVYQIIIPLNKPLADQATESLRKEGYWLGGLLPRWFGHDGFLMQKTLHEPDFSKIMVYSKHGKEVLAMVQADYEKRLR</sequence>
<dbReference type="AlphaFoldDB" id="A0A4Z0R283"/>
<proteinExistence type="predicted"/>
<evidence type="ECO:0000313" key="3">
    <source>
        <dbReference type="Proteomes" id="UP000298460"/>
    </source>
</evidence>
<name>A0A4Z0R283_9FIRM</name>
<dbReference type="Pfam" id="PF00583">
    <property type="entry name" value="Acetyltransf_1"/>
    <property type="match status" value="1"/>
</dbReference>
<evidence type="ECO:0000259" key="1">
    <source>
        <dbReference type="Pfam" id="PF00583"/>
    </source>
</evidence>
<accession>A0A4Z0R283</accession>
<gene>
    <name evidence="2" type="ORF">E4K67_23510</name>
</gene>
<dbReference type="Gene3D" id="3.40.630.30">
    <property type="match status" value="1"/>
</dbReference>
<dbReference type="GO" id="GO:0016747">
    <property type="term" value="F:acyltransferase activity, transferring groups other than amino-acyl groups"/>
    <property type="evidence" value="ECO:0007669"/>
    <property type="project" value="InterPro"/>
</dbReference>
<dbReference type="EMBL" id="SPQQ01000011">
    <property type="protein sequence ID" value="TGE35736.1"/>
    <property type="molecule type" value="Genomic_DNA"/>
</dbReference>
<reference evidence="2 3" key="1">
    <citation type="submission" date="2019-03" db="EMBL/GenBank/DDBJ databases">
        <title>Draft Genome Sequence of Desulfosporosinus fructosivorans Strain 63.6F, Isolated from Marine Sediment in the Baltic Sea.</title>
        <authorList>
            <person name="Hausmann B."/>
            <person name="Vandieken V."/>
            <person name="Pjevac P."/>
            <person name="Schreck K."/>
            <person name="Herbold C.W."/>
            <person name="Loy A."/>
        </authorList>
    </citation>
    <scope>NUCLEOTIDE SEQUENCE [LARGE SCALE GENOMIC DNA]</scope>
    <source>
        <strain evidence="2 3">63.6F</strain>
    </source>
</reference>
<dbReference type="InterPro" id="IPR016181">
    <property type="entry name" value="Acyl_CoA_acyltransferase"/>
</dbReference>
<dbReference type="SUPFAM" id="SSF55729">
    <property type="entry name" value="Acyl-CoA N-acyltransferases (Nat)"/>
    <property type="match status" value="1"/>
</dbReference>
<comment type="caution">
    <text evidence="2">The sequence shown here is derived from an EMBL/GenBank/DDBJ whole genome shotgun (WGS) entry which is preliminary data.</text>
</comment>
<feature type="domain" description="N-acetyltransferase" evidence="1">
    <location>
        <begin position="47"/>
        <end position="127"/>
    </location>
</feature>
<dbReference type="InterPro" id="IPR000182">
    <property type="entry name" value="GNAT_dom"/>
</dbReference>
<protein>
    <submittedName>
        <fullName evidence="2">GNAT family N-acetyltransferase</fullName>
    </submittedName>
</protein>
<keyword evidence="3" id="KW-1185">Reference proteome</keyword>
<organism evidence="2 3">
    <name type="scientific">Desulfosporosinus fructosivorans</name>
    <dbReference type="NCBI Taxonomy" id="2018669"/>
    <lineage>
        <taxon>Bacteria</taxon>
        <taxon>Bacillati</taxon>
        <taxon>Bacillota</taxon>
        <taxon>Clostridia</taxon>
        <taxon>Eubacteriales</taxon>
        <taxon>Desulfitobacteriaceae</taxon>
        <taxon>Desulfosporosinus</taxon>
    </lineage>
</organism>
<keyword evidence="2" id="KW-0808">Transferase</keyword>
<evidence type="ECO:0000313" key="2">
    <source>
        <dbReference type="EMBL" id="TGE35736.1"/>
    </source>
</evidence>
<dbReference type="Proteomes" id="UP000298460">
    <property type="component" value="Unassembled WGS sequence"/>
</dbReference>